<gene>
    <name evidence="1" type="primary">nreC_1</name>
    <name evidence="1" type="ORF">FVB9532_00448</name>
</gene>
<name>A0AC61Y3Z9_9FLAO</name>
<dbReference type="EMBL" id="CABVMM010000002">
    <property type="protein sequence ID" value="VVU99196.1"/>
    <property type="molecule type" value="Genomic_DNA"/>
</dbReference>
<protein>
    <submittedName>
        <fullName evidence="1">Oxygen regulatory protein NreC</fullName>
    </submittedName>
</protein>
<evidence type="ECO:0000313" key="2">
    <source>
        <dbReference type="Proteomes" id="UP000356253"/>
    </source>
</evidence>
<dbReference type="Proteomes" id="UP000356253">
    <property type="component" value="Unassembled WGS sequence"/>
</dbReference>
<keyword evidence="2" id="KW-1185">Reference proteome</keyword>
<reference evidence="1" key="1">
    <citation type="submission" date="2019-09" db="EMBL/GenBank/DDBJ databases">
        <authorList>
            <person name="Rodrigo-Torres L."/>
            <person name="Arahal R. D."/>
            <person name="Lucena T."/>
        </authorList>
    </citation>
    <scope>NUCLEOTIDE SEQUENCE</scope>
    <source>
        <strain evidence="1">ISS653</strain>
    </source>
</reference>
<proteinExistence type="predicted"/>
<evidence type="ECO:0000313" key="1">
    <source>
        <dbReference type="EMBL" id="VVU99196.1"/>
    </source>
</evidence>
<organism evidence="1 2">
    <name type="scientific">Mesonia oceanica</name>
    <dbReference type="NCBI Taxonomy" id="2687242"/>
    <lineage>
        <taxon>Bacteria</taxon>
        <taxon>Pseudomonadati</taxon>
        <taxon>Bacteroidota</taxon>
        <taxon>Flavobacteriia</taxon>
        <taxon>Flavobacteriales</taxon>
        <taxon>Flavobacteriaceae</taxon>
        <taxon>Mesonia</taxon>
    </lineage>
</organism>
<accession>A0AC61Y3Z9</accession>
<sequence>MLYLISQPINLSFKMIRLALADDEILFRNGLVRILEDYENFEVVYSTCCGDKLIEKIKTSPVQPDICLLDLRMKPMDGIETTKQLNKLSPDIKIIILTSYYSPSFVKYMVKLGVNAFLPKLTQPEELTLALETVYQKGIYLTNDFAEAIRSQSQQQQRPFFEIKEYLTKKEKEVLYWICHGLTNHEISEKIFRSVRTIEGHRQHILDKTGAKNTAGLVVYALMNNVINIDEEFLKKSMYYQL</sequence>
<comment type="caution">
    <text evidence="1">The sequence shown here is derived from an EMBL/GenBank/DDBJ whole genome shotgun (WGS) entry which is preliminary data.</text>
</comment>